<accession>A0ABN8J0U1</accession>
<protein>
    <recommendedName>
        <fullName evidence="3">Secreted protein</fullName>
    </recommendedName>
</protein>
<organism evidence="1 2">
    <name type="scientific">Iphiclides podalirius</name>
    <name type="common">scarce swallowtail</name>
    <dbReference type="NCBI Taxonomy" id="110791"/>
    <lineage>
        <taxon>Eukaryota</taxon>
        <taxon>Metazoa</taxon>
        <taxon>Ecdysozoa</taxon>
        <taxon>Arthropoda</taxon>
        <taxon>Hexapoda</taxon>
        <taxon>Insecta</taxon>
        <taxon>Pterygota</taxon>
        <taxon>Neoptera</taxon>
        <taxon>Endopterygota</taxon>
        <taxon>Lepidoptera</taxon>
        <taxon>Glossata</taxon>
        <taxon>Ditrysia</taxon>
        <taxon>Papilionoidea</taxon>
        <taxon>Papilionidae</taxon>
        <taxon>Papilioninae</taxon>
        <taxon>Iphiclides</taxon>
    </lineage>
</organism>
<keyword evidence="2" id="KW-1185">Reference proteome</keyword>
<sequence>MLPANEGILRLVFVHAKRVLVSLAGRALTPCPIVPAVRKRGRFLECIGPVIAPRRSYNRRNLVTLAHSL</sequence>
<dbReference type="EMBL" id="OW152819">
    <property type="protein sequence ID" value="CAH2073148.1"/>
    <property type="molecule type" value="Genomic_DNA"/>
</dbReference>
<evidence type="ECO:0000313" key="2">
    <source>
        <dbReference type="Proteomes" id="UP000837857"/>
    </source>
</evidence>
<name>A0ABN8J0U1_9NEOP</name>
<evidence type="ECO:0000313" key="1">
    <source>
        <dbReference type="EMBL" id="CAH2073148.1"/>
    </source>
</evidence>
<feature type="non-terminal residue" evidence="1">
    <location>
        <position position="69"/>
    </location>
</feature>
<dbReference type="Proteomes" id="UP000837857">
    <property type="component" value="Chromosome 7"/>
</dbReference>
<reference evidence="1" key="1">
    <citation type="submission" date="2022-03" db="EMBL/GenBank/DDBJ databases">
        <authorList>
            <person name="Martin H S."/>
        </authorList>
    </citation>
    <scope>NUCLEOTIDE SEQUENCE</scope>
</reference>
<proteinExistence type="predicted"/>
<gene>
    <name evidence="1" type="ORF">IPOD504_LOCUS15505</name>
</gene>
<evidence type="ECO:0008006" key="3">
    <source>
        <dbReference type="Google" id="ProtNLM"/>
    </source>
</evidence>